<evidence type="ECO:0000259" key="8">
    <source>
        <dbReference type="PROSITE" id="PS50850"/>
    </source>
</evidence>
<evidence type="ECO:0000256" key="6">
    <source>
        <dbReference type="ARBA" id="ARBA00023136"/>
    </source>
</evidence>
<feature type="transmembrane region" description="Helical" evidence="7">
    <location>
        <begin position="239"/>
        <end position="264"/>
    </location>
</feature>
<dbReference type="InterPro" id="IPR050171">
    <property type="entry name" value="MFS_Transporters"/>
</dbReference>
<dbReference type="GO" id="GO:0005886">
    <property type="term" value="C:plasma membrane"/>
    <property type="evidence" value="ECO:0007669"/>
    <property type="project" value="UniProtKB-SubCell"/>
</dbReference>
<keyword evidence="2" id="KW-0813">Transport</keyword>
<evidence type="ECO:0000256" key="5">
    <source>
        <dbReference type="ARBA" id="ARBA00022989"/>
    </source>
</evidence>
<keyword evidence="5 7" id="KW-1133">Transmembrane helix</keyword>
<feature type="transmembrane region" description="Helical" evidence="7">
    <location>
        <begin position="128"/>
        <end position="151"/>
    </location>
</feature>
<keyword evidence="10" id="KW-1185">Reference proteome</keyword>
<feature type="transmembrane region" description="Helical" evidence="7">
    <location>
        <begin position="364"/>
        <end position="386"/>
    </location>
</feature>
<dbReference type="EMBL" id="RQEY01000023">
    <property type="protein sequence ID" value="TGK36654.1"/>
    <property type="molecule type" value="Genomic_DNA"/>
</dbReference>
<dbReference type="InterPro" id="IPR036259">
    <property type="entry name" value="MFS_trans_sf"/>
</dbReference>
<dbReference type="OrthoDB" id="9793283at2"/>
<dbReference type="Pfam" id="PF07690">
    <property type="entry name" value="MFS_1"/>
    <property type="match status" value="1"/>
</dbReference>
<dbReference type="GO" id="GO:0022857">
    <property type="term" value="F:transmembrane transporter activity"/>
    <property type="evidence" value="ECO:0007669"/>
    <property type="project" value="InterPro"/>
</dbReference>
<name>A0A4V6QKY0_9LEPT</name>
<feature type="transmembrane region" description="Helical" evidence="7">
    <location>
        <begin position="39"/>
        <end position="63"/>
    </location>
</feature>
<feature type="transmembrane region" description="Helical" evidence="7">
    <location>
        <begin position="276"/>
        <end position="295"/>
    </location>
</feature>
<feature type="domain" description="Major facilitator superfamily (MFS) profile" evidence="8">
    <location>
        <begin position="38"/>
        <end position="421"/>
    </location>
</feature>
<keyword evidence="6 7" id="KW-0472">Membrane</keyword>
<feature type="transmembrane region" description="Helical" evidence="7">
    <location>
        <begin position="392"/>
        <end position="415"/>
    </location>
</feature>
<evidence type="ECO:0000256" key="1">
    <source>
        <dbReference type="ARBA" id="ARBA00004651"/>
    </source>
</evidence>
<sequence length="421" mass="44680">MSVDIVPTNQTNTDFGYESVKLEFKNGPPRWVAPRDLSFLFVAFAFIVVMLGTTLPTPLYVFYQRKLGFSTFMSTMIFSAYSFGVLVALILFGRASDTVGRRPILLLGLVCSFLSSSVFLGANELTALFVGRVFSGLSAGIFTGTATATLVDLTEQGGSEHASLVATLANMGGLGLGPLMAGLLAEYYPSPLLLPFKFHLGLLLFATIGLWVIPEPILTKNRLKFSIVRLAIPLSMRSIFIKAATAGFAGFAVLGLFTAVVPLFLSKLLMQTSPALSGYMACSIFVASAIGQITLGRSLGNLAIPVGCALLMIGMVFFSTSLITGSIVFLSSTAIVAGLGQGVILRASIAAINEKAPQEKRASIASSFFLILYLAISLPVIGVGFGADIVGFRFAGIFFSCVVIFLSVIALIAILHTKRIQ</sequence>
<keyword evidence="3" id="KW-1003">Cell membrane</keyword>
<accession>A0A4V6QKY0</accession>
<organism evidence="9 10">
    <name type="scientific">Leptospira andrefontaineae</name>
    <dbReference type="NCBI Taxonomy" id="2484976"/>
    <lineage>
        <taxon>Bacteria</taxon>
        <taxon>Pseudomonadati</taxon>
        <taxon>Spirochaetota</taxon>
        <taxon>Spirochaetia</taxon>
        <taxon>Leptospirales</taxon>
        <taxon>Leptospiraceae</taxon>
        <taxon>Leptospira</taxon>
    </lineage>
</organism>
<evidence type="ECO:0000256" key="4">
    <source>
        <dbReference type="ARBA" id="ARBA00022692"/>
    </source>
</evidence>
<evidence type="ECO:0000256" key="2">
    <source>
        <dbReference type="ARBA" id="ARBA00022448"/>
    </source>
</evidence>
<feature type="transmembrane region" description="Helical" evidence="7">
    <location>
        <begin position="302"/>
        <end position="323"/>
    </location>
</feature>
<dbReference type="Proteomes" id="UP000298097">
    <property type="component" value="Unassembled WGS sequence"/>
</dbReference>
<feature type="transmembrane region" description="Helical" evidence="7">
    <location>
        <begin position="329"/>
        <end position="352"/>
    </location>
</feature>
<proteinExistence type="predicted"/>
<feature type="transmembrane region" description="Helical" evidence="7">
    <location>
        <begin position="69"/>
        <end position="92"/>
    </location>
</feature>
<feature type="transmembrane region" description="Helical" evidence="7">
    <location>
        <begin position="163"/>
        <end position="184"/>
    </location>
</feature>
<evidence type="ECO:0000313" key="9">
    <source>
        <dbReference type="EMBL" id="TGK36654.1"/>
    </source>
</evidence>
<dbReference type="AlphaFoldDB" id="A0A4V6QKY0"/>
<keyword evidence="4 7" id="KW-0812">Transmembrane</keyword>
<dbReference type="RefSeq" id="WP_135775895.1">
    <property type="nucleotide sequence ID" value="NZ_RQEY01000023.1"/>
</dbReference>
<protein>
    <submittedName>
        <fullName evidence="9">MFS transporter</fullName>
    </submittedName>
</protein>
<dbReference type="PROSITE" id="PS50850">
    <property type="entry name" value="MFS"/>
    <property type="match status" value="1"/>
</dbReference>
<dbReference type="PANTHER" id="PTHR23517:SF13">
    <property type="entry name" value="MAJOR FACILITATOR SUPERFAMILY MFS_1"/>
    <property type="match status" value="1"/>
</dbReference>
<reference evidence="9" key="1">
    <citation type="journal article" date="2019" name="PLoS Negl. Trop. Dis.">
        <title>Revisiting the worldwide diversity of Leptospira species in the environment.</title>
        <authorList>
            <person name="Vincent A.T."/>
            <person name="Schiettekatte O."/>
            <person name="Bourhy P."/>
            <person name="Veyrier F.J."/>
            <person name="Picardeau M."/>
        </authorList>
    </citation>
    <scope>NUCLEOTIDE SEQUENCE [LARGE SCALE GENOMIC DNA]</scope>
    <source>
        <strain evidence="9">201800301</strain>
    </source>
</reference>
<dbReference type="InterPro" id="IPR011701">
    <property type="entry name" value="MFS"/>
</dbReference>
<evidence type="ECO:0000313" key="10">
    <source>
        <dbReference type="Proteomes" id="UP000298097"/>
    </source>
</evidence>
<dbReference type="Gene3D" id="1.20.1250.20">
    <property type="entry name" value="MFS general substrate transporter like domains"/>
    <property type="match status" value="1"/>
</dbReference>
<dbReference type="InterPro" id="IPR020846">
    <property type="entry name" value="MFS_dom"/>
</dbReference>
<feature type="transmembrane region" description="Helical" evidence="7">
    <location>
        <begin position="104"/>
        <end position="122"/>
    </location>
</feature>
<dbReference type="PANTHER" id="PTHR23517">
    <property type="entry name" value="RESISTANCE PROTEIN MDTM, PUTATIVE-RELATED-RELATED"/>
    <property type="match status" value="1"/>
</dbReference>
<gene>
    <name evidence="9" type="ORF">EHO65_17860</name>
</gene>
<feature type="transmembrane region" description="Helical" evidence="7">
    <location>
        <begin position="196"/>
        <end position="218"/>
    </location>
</feature>
<comment type="subcellular location">
    <subcellularLocation>
        <location evidence="1">Cell membrane</location>
        <topology evidence="1">Multi-pass membrane protein</topology>
    </subcellularLocation>
</comment>
<evidence type="ECO:0000256" key="7">
    <source>
        <dbReference type="SAM" id="Phobius"/>
    </source>
</evidence>
<comment type="caution">
    <text evidence="9">The sequence shown here is derived from an EMBL/GenBank/DDBJ whole genome shotgun (WGS) entry which is preliminary data.</text>
</comment>
<dbReference type="SUPFAM" id="SSF103473">
    <property type="entry name" value="MFS general substrate transporter"/>
    <property type="match status" value="1"/>
</dbReference>
<evidence type="ECO:0000256" key="3">
    <source>
        <dbReference type="ARBA" id="ARBA00022475"/>
    </source>
</evidence>